<keyword evidence="10" id="KW-1185">Reference proteome</keyword>
<evidence type="ECO:0000256" key="7">
    <source>
        <dbReference type="PIRSR" id="PIRSR006621-2"/>
    </source>
</evidence>
<keyword evidence="4 5" id="KW-0560">Oxidoreductase</keyword>
<dbReference type="EC" id="1.3.1.-" evidence="5"/>
<evidence type="ECO:0000313" key="9">
    <source>
        <dbReference type="EMBL" id="OAG27851.1"/>
    </source>
</evidence>
<dbReference type="InterPro" id="IPR001269">
    <property type="entry name" value="DUS_fam"/>
</dbReference>
<dbReference type="InterPro" id="IPR013785">
    <property type="entry name" value="Aldolase_TIM"/>
</dbReference>
<evidence type="ECO:0000256" key="1">
    <source>
        <dbReference type="ARBA" id="ARBA00022630"/>
    </source>
</evidence>
<accession>A0A177E8N5</accession>
<dbReference type="PIRSF" id="PIRSF006621">
    <property type="entry name" value="Dus"/>
    <property type="match status" value="1"/>
</dbReference>
<reference evidence="9 10" key="1">
    <citation type="submission" date="2016-02" db="EMBL/GenBank/DDBJ databases">
        <title>Draft genome sequence of Thermodesulfatator sp. S606.</title>
        <authorList>
            <person name="Lai Q."/>
            <person name="Cao J."/>
            <person name="Dupont S."/>
            <person name="Shao Z."/>
            <person name="Jebbar M."/>
            <person name="Alain K."/>
        </authorList>
    </citation>
    <scope>NUCLEOTIDE SEQUENCE [LARGE SCALE GENOMIC DNA]</scope>
    <source>
        <strain evidence="9 10">S606</strain>
    </source>
</reference>
<proteinExistence type="inferred from homology"/>
<comment type="caution">
    <text evidence="9">The sequence shown here is derived from an EMBL/GenBank/DDBJ whole genome shotgun (WGS) entry which is preliminary data.</text>
</comment>
<feature type="binding site" evidence="7">
    <location>
        <position position="171"/>
    </location>
    <ligand>
        <name>FMN</name>
        <dbReference type="ChEBI" id="CHEBI:58210"/>
    </ligand>
</feature>
<keyword evidence="2 5" id="KW-0288">FMN</keyword>
<comment type="cofactor">
    <cofactor evidence="5 7">
        <name>FMN</name>
        <dbReference type="ChEBI" id="CHEBI:58210"/>
    </cofactor>
</comment>
<dbReference type="STRING" id="1795632.TH606_04785"/>
<dbReference type="EMBL" id="LSFI01000018">
    <property type="protein sequence ID" value="OAG27851.1"/>
    <property type="molecule type" value="Genomic_DNA"/>
</dbReference>
<keyword evidence="7" id="KW-0547">Nucleotide-binding</keyword>
<organism evidence="9 10">
    <name type="scientific">Thermodesulfatator autotrophicus</name>
    <dbReference type="NCBI Taxonomy" id="1795632"/>
    <lineage>
        <taxon>Bacteria</taxon>
        <taxon>Pseudomonadati</taxon>
        <taxon>Thermodesulfobacteriota</taxon>
        <taxon>Thermodesulfobacteria</taxon>
        <taxon>Thermodesulfobacteriales</taxon>
        <taxon>Thermodesulfatatoraceae</taxon>
        <taxon>Thermodesulfatator</taxon>
    </lineage>
</organism>
<dbReference type="OrthoDB" id="9764501at2"/>
<dbReference type="GO" id="GO:0017150">
    <property type="term" value="F:tRNA dihydrouridine synthase activity"/>
    <property type="evidence" value="ECO:0007669"/>
    <property type="project" value="InterPro"/>
</dbReference>
<dbReference type="Gene3D" id="3.20.20.70">
    <property type="entry name" value="Aldolase class I"/>
    <property type="match status" value="1"/>
</dbReference>
<evidence type="ECO:0000256" key="4">
    <source>
        <dbReference type="ARBA" id="ARBA00023002"/>
    </source>
</evidence>
<evidence type="ECO:0000256" key="2">
    <source>
        <dbReference type="ARBA" id="ARBA00022643"/>
    </source>
</evidence>
<dbReference type="RefSeq" id="WP_068541779.1">
    <property type="nucleotide sequence ID" value="NZ_LSFI01000018.1"/>
</dbReference>
<sequence>MSIYKKTVGKFLALAPMAGLTHLAFRELVSFYGRPDFFFTEMLNVRAIVYQNPEKDSYLITTEKESPLIAQLTGKDPDLFYLAVKRLEEIKNFDGYDLNFGCARGAIQRYGWGVSLMREPSLCAEIVKAVKEATLKPVSAKIRSGFEHNPEKLLHFAQTIVEAGVELITLHPRTAQEGFKRPARWEEIKILAQNIPVPVCGNGDIFSPEAARKMLEVTGCQGVMIGRAALLRPWIFRDVKSFLEDNQIPPSPSPWEAPLKHWDLIKNFLPENIQIKRFELWLFWYLQNFAFGLHYFREIKKEKDPNKKLALIKKILEKEKIKSYPARPYLLR</sequence>
<keyword evidence="1 5" id="KW-0285">Flavoprotein</keyword>
<evidence type="ECO:0000256" key="5">
    <source>
        <dbReference type="PIRNR" id="PIRNR006621"/>
    </source>
</evidence>
<gene>
    <name evidence="9" type="ORF">TH606_04785</name>
</gene>
<evidence type="ECO:0000256" key="6">
    <source>
        <dbReference type="PIRSR" id="PIRSR006621-1"/>
    </source>
</evidence>
<feature type="binding site" evidence="7">
    <location>
        <begin position="226"/>
        <end position="227"/>
    </location>
    <ligand>
        <name>FMN</name>
        <dbReference type="ChEBI" id="CHEBI:58210"/>
    </ligand>
</feature>
<evidence type="ECO:0000256" key="3">
    <source>
        <dbReference type="ARBA" id="ARBA00022694"/>
    </source>
</evidence>
<dbReference type="GO" id="GO:0050660">
    <property type="term" value="F:flavin adenine dinucleotide binding"/>
    <property type="evidence" value="ECO:0007669"/>
    <property type="project" value="InterPro"/>
</dbReference>
<evidence type="ECO:0000313" key="10">
    <source>
        <dbReference type="Proteomes" id="UP000076964"/>
    </source>
</evidence>
<comment type="similarity">
    <text evidence="5">Belongs to the dus family.</text>
</comment>
<dbReference type="Proteomes" id="UP000076964">
    <property type="component" value="Unassembled WGS sequence"/>
</dbReference>
<feature type="active site" description="Proton donor" evidence="6">
    <location>
        <position position="102"/>
    </location>
</feature>
<feature type="binding site" evidence="7">
    <location>
        <position position="141"/>
    </location>
    <ligand>
        <name>FMN</name>
        <dbReference type="ChEBI" id="CHEBI:58210"/>
    </ligand>
</feature>
<dbReference type="SUPFAM" id="SSF51395">
    <property type="entry name" value="FMN-linked oxidoreductases"/>
    <property type="match status" value="1"/>
</dbReference>
<keyword evidence="3 5" id="KW-0819">tRNA processing</keyword>
<name>A0A177E8N5_9BACT</name>
<evidence type="ECO:0000259" key="8">
    <source>
        <dbReference type="Pfam" id="PF01207"/>
    </source>
</evidence>
<comment type="function">
    <text evidence="5">Catalyzes the synthesis of 5,6-dihydrouridine (D), a modified base found in the D-loop of most tRNAs, via the reduction of the C5-C6 double bond in target uridines.</text>
</comment>
<dbReference type="PANTHER" id="PTHR11082">
    <property type="entry name" value="TRNA-DIHYDROURIDINE SYNTHASE"/>
    <property type="match status" value="1"/>
</dbReference>
<dbReference type="AlphaFoldDB" id="A0A177E8N5"/>
<protein>
    <recommendedName>
        <fullName evidence="5">tRNA-dihydrouridine synthase</fullName>
        <ecNumber evidence="5">1.3.1.-</ecNumber>
    </recommendedName>
</protein>
<dbReference type="InterPro" id="IPR035587">
    <property type="entry name" value="DUS-like_FMN-bd"/>
</dbReference>
<dbReference type="PANTHER" id="PTHR11082:SF25">
    <property type="entry name" value="DUS-LIKE FMN-BINDING DOMAIN-CONTAINING PROTEIN"/>
    <property type="match status" value="1"/>
</dbReference>
<feature type="binding site" evidence="7">
    <location>
        <position position="71"/>
    </location>
    <ligand>
        <name>FMN</name>
        <dbReference type="ChEBI" id="CHEBI:58210"/>
    </ligand>
</feature>
<feature type="binding site" evidence="7">
    <location>
        <begin position="16"/>
        <end position="18"/>
    </location>
    <ligand>
        <name>FMN</name>
        <dbReference type="ChEBI" id="CHEBI:58210"/>
    </ligand>
</feature>
<feature type="domain" description="DUS-like FMN-binding" evidence="8">
    <location>
        <begin position="14"/>
        <end position="315"/>
    </location>
</feature>
<dbReference type="Pfam" id="PF01207">
    <property type="entry name" value="Dus"/>
    <property type="match status" value="1"/>
</dbReference>
<dbReference type="CDD" id="cd02801">
    <property type="entry name" value="DUS_like_FMN"/>
    <property type="match status" value="1"/>
</dbReference>